<keyword evidence="2" id="KW-0268">Exocytosis</keyword>
<dbReference type="OrthoDB" id="6476088at2759"/>
<feature type="repeat" description="ANK" evidence="8">
    <location>
        <begin position="35"/>
        <end position="67"/>
    </location>
</feature>
<name>A0A834VHI4_SARSC</name>
<evidence type="ECO:0000256" key="1">
    <source>
        <dbReference type="ARBA" id="ARBA00004175"/>
    </source>
</evidence>
<sequence>MDIVKLFKACRSGDIETVKFLIQTKDIDINFRDRFDSTPLYFACLCGHTDLVRLLLENGAKCDVKTFDGERCVYGALTREIRSILLKEYNVITKRIIRRNEYDEFLRKAYENFDDSSSCDVQFVVQQKLFNAHRYILMIRCRYFWEKFVNKWRWRNVIQIKHKLVNPDAFDVLLRFLYTGIVEFPIKLHQDVLCVFKNCLLNEICETIQKRIRIQSSKSKQNQLITLDFPIYDDYYRLFRSTLPKKFFNNDCDDLVEISELQNLTSDLSFKLHQDLFRSHRLFWNIRSDYFAAMIRNHFGEANANNLFEINEDPDVFVLILEFIYTNQAQIALDQTLDILYKADEYLIFGLKKYCATLIGNQIEKFDPIEIIQIARFLNLPKLEAIATKFIAENLKMFISRDDFKKLVINDAEAIVGREETDTIDIIDDLRHYIFTSSQSDLEKDLMRIDDLLNELGLEA</sequence>
<reference evidence="10" key="2">
    <citation type="submission" date="2020-01" db="EMBL/GenBank/DDBJ databases">
        <authorList>
            <person name="Korhonen P.K.K."/>
            <person name="Guangxu M.G."/>
            <person name="Wang T.W."/>
            <person name="Stroehlein A.J.S."/>
            <person name="Young N.D."/>
            <person name="Ang C.-S.A."/>
            <person name="Fernando D.W.F."/>
            <person name="Lu H.L."/>
            <person name="Taylor S.T."/>
            <person name="Ehtesham M.E.M."/>
            <person name="Najaraj S.H.N."/>
            <person name="Harsha G.H.G."/>
            <person name="Madugundu A.M."/>
            <person name="Renuse S.R."/>
            <person name="Holt D.H."/>
            <person name="Pandey A.P."/>
            <person name="Papenfuss A.P."/>
            <person name="Gasser R.B.G."/>
            <person name="Fischer K.F."/>
        </authorList>
    </citation>
    <scope>NUCLEOTIDE SEQUENCE</scope>
    <source>
        <strain evidence="10">SSS_KF_BRIS2020</strain>
    </source>
</reference>
<keyword evidence="5" id="KW-0638">Presynaptic neurotoxin</keyword>
<organism evidence="10">
    <name type="scientific">Sarcoptes scabiei</name>
    <name type="common">Itch mite</name>
    <name type="synonym">Acarus scabiei</name>
    <dbReference type="NCBI Taxonomy" id="52283"/>
    <lineage>
        <taxon>Eukaryota</taxon>
        <taxon>Metazoa</taxon>
        <taxon>Ecdysozoa</taxon>
        <taxon>Arthropoda</taxon>
        <taxon>Chelicerata</taxon>
        <taxon>Arachnida</taxon>
        <taxon>Acari</taxon>
        <taxon>Acariformes</taxon>
        <taxon>Sarcoptiformes</taxon>
        <taxon>Astigmata</taxon>
        <taxon>Psoroptidia</taxon>
        <taxon>Sarcoptoidea</taxon>
        <taxon>Sarcoptidae</taxon>
        <taxon>Sarcoptinae</taxon>
        <taxon>Sarcoptes</taxon>
    </lineage>
</organism>
<gene>
    <name evidence="10" type="ORF">SSS_2231</name>
</gene>
<dbReference type="PANTHER" id="PTHR46231:SF1">
    <property type="entry name" value="ANKYRIN REPEAT AND BTB_POZ DOMAIN-CONTAINING PROTEIN 1"/>
    <property type="match status" value="1"/>
</dbReference>
<evidence type="ECO:0000256" key="5">
    <source>
        <dbReference type="ARBA" id="ARBA00023028"/>
    </source>
</evidence>
<dbReference type="GO" id="GO:0006887">
    <property type="term" value="P:exocytosis"/>
    <property type="evidence" value="ECO:0007669"/>
    <property type="project" value="UniProtKB-KW"/>
</dbReference>
<dbReference type="InterPro" id="IPR011333">
    <property type="entry name" value="SKP1/BTB/POZ_sf"/>
</dbReference>
<evidence type="ECO:0000256" key="7">
    <source>
        <dbReference type="ARBA" id="ARBA00023298"/>
    </source>
</evidence>
<feature type="domain" description="BTB" evidence="9">
    <location>
        <begin position="119"/>
        <end position="186"/>
    </location>
</feature>
<reference evidence="12" key="1">
    <citation type="journal article" date="2020" name="PLoS Negl. Trop. Dis.">
        <title>High-quality nuclear genome for Sarcoptes scabiei-A critical resource for a neglected parasite.</title>
        <authorList>
            <person name="Korhonen P.K."/>
            <person name="Gasser R.B."/>
            <person name="Ma G."/>
            <person name="Wang T."/>
            <person name="Stroehlein A.J."/>
            <person name="Young N.D."/>
            <person name="Ang C.S."/>
            <person name="Fernando D.D."/>
            <person name="Lu H.C."/>
            <person name="Taylor S."/>
            <person name="Reynolds S.L."/>
            <person name="Mofiz E."/>
            <person name="Najaraj S.H."/>
            <person name="Gowda H."/>
            <person name="Madugundu A."/>
            <person name="Renuse S."/>
            <person name="Holt D."/>
            <person name="Pandey A."/>
            <person name="Papenfuss A.T."/>
            <person name="Fischer K."/>
        </authorList>
    </citation>
    <scope>NUCLEOTIDE SEQUENCE [LARGE SCALE GENOMIC DNA]</scope>
</reference>
<dbReference type="InterPro" id="IPR036770">
    <property type="entry name" value="Ankyrin_rpt-contain_sf"/>
</dbReference>
<dbReference type="EMBL" id="WVUK01000047">
    <property type="protein sequence ID" value="KAF7495584.1"/>
    <property type="molecule type" value="Genomic_DNA"/>
</dbReference>
<dbReference type="SMART" id="SM00248">
    <property type="entry name" value="ANK"/>
    <property type="match status" value="2"/>
</dbReference>
<keyword evidence="7" id="KW-1053">Target membrane</keyword>
<dbReference type="GO" id="GO:0000151">
    <property type="term" value="C:ubiquitin ligase complex"/>
    <property type="evidence" value="ECO:0007669"/>
    <property type="project" value="TreeGrafter"/>
</dbReference>
<keyword evidence="4" id="KW-0677">Repeat</keyword>
<keyword evidence="6 8" id="KW-0040">ANK repeat</keyword>
<dbReference type="Gene3D" id="3.30.710.10">
    <property type="entry name" value="Potassium Channel Kv1.1, Chain A"/>
    <property type="match status" value="2"/>
</dbReference>
<dbReference type="SUPFAM" id="SSF54695">
    <property type="entry name" value="POZ domain"/>
    <property type="match status" value="2"/>
</dbReference>
<keyword evidence="7" id="KW-0472">Membrane</keyword>
<evidence type="ECO:0000313" key="12">
    <source>
        <dbReference type="Proteomes" id="UP000070412"/>
    </source>
</evidence>
<dbReference type="InterPro" id="IPR044515">
    <property type="entry name" value="ABTB1"/>
</dbReference>
<evidence type="ECO:0000256" key="6">
    <source>
        <dbReference type="ARBA" id="ARBA00023043"/>
    </source>
</evidence>
<dbReference type="Pfam" id="PF12796">
    <property type="entry name" value="Ank_2"/>
    <property type="match status" value="1"/>
</dbReference>
<reference evidence="11" key="3">
    <citation type="submission" date="2022-06" db="UniProtKB">
        <authorList>
            <consortium name="EnsemblMetazoa"/>
        </authorList>
    </citation>
    <scope>IDENTIFICATION</scope>
</reference>
<evidence type="ECO:0000256" key="3">
    <source>
        <dbReference type="ARBA" id="ARBA00022537"/>
    </source>
</evidence>
<dbReference type="GO" id="GO:0044231">
    <property type="term" value="C:host cell presynaptic membrane"/>
    <property type="evidence" value="ECO:0007669"/>
    <property type="project" value="UniProtKB-KW"/>
</dbReference>
<evidence type="ECO:0000259" key="9">
    <source>
        <dbReference type="PROSITE" id="PS50097"/>
    </source>
</evidence>
<evidence type="ECO:0000256" key="4">
    <source>
        <dbReference type="ARBA" id="ARBA00022737"/>
    </source>
</evidence>
<protein>
    <submittedName>
        <fullName evidence="10">Ankyrin repeat and BTB/POZ domain-containing protein 1</fullName>
    </submittedName>
</protein>
<dbReference type="InterPro" id="IPR002110">
    <property type="entry name" value="Ankyrin_rpt"/>
</dbReference>
<dbReference type="GO" id="GO:0044218">
    <property type="term" value="C:other organism cell membrane"/>
    <property type="evidence" value="ECO:0007669"/>
    <property type="project" value="UniProtKB-KW"/>
</dbReference>
<keyword evidence="12" id="KW-1185">Reference proteome</keyword>
<keyword evidence="3" id="KW-1052">Target cell membrane</keyword>
<feature type="domain" description="BTB" evidence="9">
    <location>
        <begin position="266"/>
        <end position="333"/>
    </location>
</feature>
<dbReference type="PANTHER" id="PTHR46231">
    <property type="entry name" value="ANKYRIN REPEAT AND BTB/POZ DOMAIN-CONTAINING PROTEIN 1"/>
    <property type="match status" value="1"/>
</dbReference>
<dbReference type="Pfam" id="PF00651">
    <property type="entry name" value="BTB"/>
    <property type="match status" value="2"/>
</dbReference>
<proteinExistence type="predicted"/>
<dbReference type="AlphaFoldDB" id="A0A834VHI4"/>
<dbReference type="SMART" id="SM00225">
    <property type="entry name" value="BTB"/>
    <property type="match status" value="2"/>
</dbReference>
<keyword evidence="5" id="KW-0800">Toxin</keyword>
<dbReference type="OMA" id="EGARCIY"/>
<dbReference type="SUPFAM" id="SSF48403">
    <property type="entry name" value="Ankyrin repeat"/>
    <property type="match status" value="1"/>
</dbReference>
<dbReference type="GO" id="GO:0005737">
    <property type="term" value="C:cytoplasm"/>
    <property type="evidence" value="ECO:0007669"/>
    <property type="project" value="TreeGrafter"/>
</dbReference>
<dbReference type="EnsemblMetazoa" id="SSS_2231s_mrna">
    <property type="protein sequence ID" value="KAF7495584.1"/>
    <property type="gene ID" value="SSS_2231"/>
</dbReference>
<evidence type="ECO:0000313" key="11">
    <source>
        <dbReference type="EnsemblMetazoa" id="KAF7495584.1"/>
    </source>
</evidence>
<dbReference type="PROSITE" id="PS50297">
    <property type="entry name" value="ANK_REP_REGION"/>
    <property type="match status" value="1"/>
</dbReference>
<evidence type="ECO:0000256" key="8">
    <source>
        <dbReference type="PROSITE-ProRule" id="PRU00023"/>
    </source>
</evidence>
<evidence type="ECO:0000313" key="10">
    <source>
        <dbReference type="EMBL" id="KAF7495584.1"/>
    </source>
</evidence>
<evidence type="ECO:0000256" key="2">
    <source>
        <dbReference type="ARBA" id="ARBA00022483"/>
    </source>
</evidence>
<dbReference type="PROSITE" id="PS50088">
    <property type="entry name" value="ANK_REPEAT"/>
    <property type="match status" value="1"/>
</dbReference>
<dbReference type="PROSITE" id="PS50097">
    <property type="entry name" value="BTB"/>
    <property type="match status" value="2"/>
</dbReference>
<accession>A0A834VHI4</accession>
<dbReference type="Gene3D" id="1.25.40.20">
    <property type="entry name" value="Ankyrin repeat-containing domain"/>
    <property type="match status" value="1"/>
</dbReference>
<keyword evidence="5" id="KW-0528">Neurotoxin</keyword>
<dbReference type="InterPro" id="IPR000210">
    <property type="entry name" value="BTB/POZ_dom"/>
</dbReference>
<dbReference type="Proteomes" id="UP000070412">
    <property type="component" value="Unassembled WGS sequence"/>
</dbReference>
<comment type="subcellular location">
    <subcellularLocation>
        <location evidence="1">Target cell membrane</location>
    </subcellularLocation>
</comment>